<dbReference type="RefSeq" id="WP_102554951.1">
    <property type="nucleotide sequence ID" value="NZ_MCZJ01000013.1"/>
</dbReference>
<evidence type="ECO:0000313" key="2">
    <source>
        <dbReference type="EMBL" id="PMM59466.1"/>
    </source>
</evidence>
<dbReference type="Pfam" id="PF05272">
    <property type="entry name" value="VapE-like_dom"/>
    <property type="match status" value="1"/>
</dbReference>
<evidence type="ECO:0000313" key="3">
    <source>
        <dbReference type="Proteomes" id="UP000235554"/>
    </source>
</evidence>
<dbReference type="PANTHER" id="PTHR34985">
    <property type="entry name" value="SLR0554 PROTEIN"/>
    <property type="match status" value="1"/>
</dbReference>
<dbReference type="EMBL" id="MCZJ01000013">
    <property type="protein sequence ID" value="PMM59466.1"/>
    <property type="molecule type" value="Genomic_DNA"/>
</dbReference>
<gene>
    <name evidence="2" type="ORF">BCT50_08545</name>
</gene>
<evidence type="ECO:0000259" key="1">
    <source>
        <dbReference type="Pfam" id="PF05272"/>
    </source>
</evidence>
<dbReference type="InterPro" id="IPR007936">
    <property type="entry name" value="VapE-like_dom"/>
</dbReference>
<protein>
    <submittedName>
        <fullName evidence="2">Virulence protein</fullName>
    </submittedName>
</protein>
<organism evidence="2 3">
    <name type="scientific">Vibrio lentus</name>
    <dbReference type="NCBI Taxonomy" id="136468"/>
    <lineage>
        <taxon>Bacteria</taxon>
        <taxon>Pseudomonadati</taxon>
        <taxon>Pseudomonadota</taxon>
        <taxon>Gammaproteobacteria</taxon>
        <taxon>Vibrionales</taxon>
        <taxon>Vibrionaceae</taxon>
        <taxon>Vibrio</taxon>
    </lineage>
</organism>
<proteinExistence type="predicted"/>
<feature type="domain" description="Virulence-associated protein E-like" evidence="1">
    <location>
        <begin position="107"/>
        <end position="340"/>
    </location>
</feature>
<reference evidence="3" key="1">
    <citation type="submission" date="2016-07" db="EMBL/GenBank/DDBJ databases">
        <title>Nontailed viruses are major unrecognized killers of bacteria in the ocean.</title>
        <authorList>
            <person name="Kauffman K."/>
            <person name="Hussain F."/>
            <person name="Yang J."/>
            <person name="Arevalo P."/>
            <person name="Brown J."/>
            <person name="Cutler M."/>
            <person name="Kelly L."/>
            <person name="Polz M.F."/>
        </authorList>
    </citation>
    <scope>NUCLEOTIDE SEQUENCE [LARGE SCALE GENOMIC DNA]</scope>
    <source>
        <strain evidence="3">10N.261.48.A1</strain>
    </source>
</reference>
<accession>A0A855IRY8</accession>
<comment type="caution">
    <text evidence="2">The sequence shown here is derived from an EMBL/GenBank/DDBJ whole genome shotgun (WGS) entry which is preliminary data.</text>
</comment>
<name>A0A855IRY8_9VIBR</name>
<dbReference type="PANTHER" id="PTHR34985:SF1">
    <property type="entry name" value="SLR0554 PROTEIN"/>
    <property type="match status" value="1"/>
</dbReference>
<sequence>MNSSSCAIVSELDFPDTKVGKSGMPSILNTADNLIALLALYGYETKINLMTLEPEVFNQSVCLGSPEVIRSKLVSWCSIHSVPKAAIDDHLAAIAQSNPYHPVKEWLDSDSWDGKARVDDVLRCLETTDDKLTNTILKRWLVGCVASLLVPNFKSKLVPIFIGDQSFRKTAFIERIAAVSCGAFLEGAELNPDNKDSVLSVIRSWIVELGELERTTSHSQGSLKAFITRSVDTVRPPYARVDIKKARQTNLIATVNGSNFLKDQTGNSRYAAIELIEQTDMDTLNNLLGWQYKQTGELKLVDENKLRQFWLEVRYLFEVDEFSWNLSQEEQVLVGQQTQKFVDKGDYYTVLKDHLANYQGNEQGWFTSTQICRFVSIHASKSNMVGKALAMLTDEGNIDRKFSGGVNKYLFPL</sequence>
<dbReference type="AlphaFoldDB" id="A0A855IRY8"/>
<dbReference type="Proteomes" id="UP000235554">
    <property type="component" value="Unassembled WGS sequence"/>
</dbReference>